<dbReference type="EnsemblPlants" id="AET3Gv20983200.4">
    <property type="protein sequence ID" value="AET3Gv20983200.4"/>
    <property type="gene ID" value="AET3Gv20983200"/>
</dbReference>
<evidence type="ECO:0000313" key="1">
    <source>
        <dbReference type="EnsemblPlants" id="AET3Gv20983200.4"/>
    </source>
</evidence>
<reference evidence="1" key="3">
    <citation type="journal article" date="2017" name="Nature">
        <title>Genome sequence of the progenitor of the wheat D genome Aegilops tauschii.</title>
        <authorList>
            <person name="Luo M.C."/>
            <person name="Gu Y.Q."/>
            <person name="Puiu D."/>
            <person name="Wang H."/>
            <person name="Twardziok S.O."/>
            <person name="Deal K.R."/>
            <person name="Huo N."/>
            <person name="Zhu T."/>
            <person name="Wang L."/>
            <person name="Wang Y."/>
            <person name="McGuire P.E."/>
            <person name="Liu S."/>
            <person name="Long H."/>
            <person name="Ramasamy R.K."/>
            <person name="Rodriguez J.C."/>
            <person name="Van S.L."/>
            <person name="Yuan L."/>
            <person name="Wang Z."/>
            <person name="Xia Z."/>
            <person name="Xiao L."/>
            <person name="Anderson O.D."/>
            <person name="Ouyang S."/>
            <person name="Liang Y."/>
            <person name="Zimin A.V."/>
            <person name="Pertea G."/>
            <person name="Qi P."/>
            <person name="Bennetzen J.L."/>
            <person name="Dai X."/>
            <person name="Dawson M.W."/>
            <person name="Muller H.G."/>
            <person name="Kugler K."/>
            <person name="Rivarola-Duarte L."/>
            <person name="Spannagl M."/>
            <person name="Mayer K.F.X."/>
            <person name="Lu F.H."/>
            <person name="Bevan M.W."/>
            <person name="Leroy P."/>
            <person name="Li P."/>
            <person name="You F.M."/>
            <person name="Sun Q."/>
            <person name="Liu Z."/>
            <person name="Lyons E."/>
            <person name="Wicker T."/>
            <person name="Salzberg S.L."/>
            <person name="Devos K.M."/>
            <person name="Dvorak J."/>
        </authorList>
    </citation>
    <scope>NUCLEOTIDE SEQUENCE [LARGE SCALE GENOMIC DNA]</scope>
    <source>
        <strain evidence="1">cv. AL8/78</strain>
    </source>
</reference>
<reference evidence="2" key="2">
    <citation type="journal article" date="2017" name="Nat. Plants">
        <title>The Aegilops tauschii genome reveals multiple impacts of transposons.</title>
        <authorList>
            <person name="Zhao G."/>
            <person name="Zou C."/>
            <person name="Li K."/>
            <person name="Wang K."/>
            <person name="Li T."/>
            <person name="Gao L."/>
            <person name="Zhang X."/>
            <person name="Wang H."/>
            <person name="Yang Z."/>
            <person name="Liu X."/>
            <person name="Jiang W."/>
            <person name="Mao L."/>
            <person name="Kong X."/>
            <person name="Jiao Y."/>
            <person name="Jia J."/>
        </authorList>
    </citation>
    <scope>NUCLEOTIDE SEQUENCE [LARGE SCALE GENOMIC DNA]</scope>
    <source>
        <strain evidence="2">cv. AL8/78</strain>
    </source>
</reference>
<name>A0A453GEQ8_AEGTS</name>
<accession>A0A453GEQ8</accession>
<keyword evidence="2" id="KW-1185">Reference proteome</keyword>
<dbReference type="Proteomes" id="UP000015105">
    <property type="component" value="Chromosome 3D"/>
</dbReference>
<reference evidence="1" key="5">
    <citation type="journal article" date="2021" name="G3 (Bethesda)">
        <title>Aegilops tauschii genome assembly Aet v5.0 features greater sequence contiguity and improved annotation.</title>
        <authorList>
            <person name="Wang L."/>
            <person name="Zhu T."/>
            <person name="Rodriguez J.C."/>
            <person name="Deal K.R."/>
            <person name="Dubcovsky J."/>
            <person name="McGuire P.E."/>
            <person name="Lux T."/>
            <person name="Spannagl M."/>
            <person name="Mayer K.F.X."/>
            <person name="Baldrich P."/>
            <person name="Meyers B.C."/>
            <person name="Huo N."/>
            <person name="Gu Y.Q."/>
            <person name="Zhou H."/>
            <person name="Devos K.M."/>
            <person name="Bennetzen J.L."/>
            <person name="Unver T."/>
            <person name="Budak H."/>
            <person name="Gulick P.J."/>
            <person name="Galiba G."/>
            <person name="Kalapos B."/>
            <person name="Nelson D.R."/>
            <person name="Li P."/>
            <person name="You F.M."/>
            <person name="Luo M.C."/>
            <person name="Dvorak J."/>
        </authorList>
    </citation>
    <scope>NUCLEOTIDE SEQUENCE [LARGE SCALE GENOMIC DNA]</scope>
    <source>
        <strain evidence="1">cv. AL8/78</strain>
    </source>
</reference>
<reference evidence="1" key="4">
    <citation type="submission" date="2019-03" db="UniProtKB">
        <authorList>
            <consortium name="EnsemblPlants"/>
        </authorList>
    </citation>
    <scope>IDENTIFICATION</scope>
</reference>
<protein>
    <submittedName>
        <fullName evidence="1">Uncharacterized protein</fullName>
    </submittedName>
</protein>
<proteinExistence type="predicted"/>
<evidence type="ECO:0000313" key="2">
    <source>
        <dbReference type="Proteomes" id="UP000015105"/>
    </source>
</evidence>
<sequence length="79" mass="9342">MEIKEHYFEFLQGEHDKRRTSEKIADDQLFASAPFDRAKQWASEYGTTKKIPKYVNTRVTEVFPVKKSRNIGEENYKLA</sequence>
<dbReference type="Gramene" id="AET3Gv20983200.4">
    <property type="protein sequence ID" value="AET3Gv20983200.4"/>
    <property type="gene ID" value="AET3Gv20983200"/>
</dbReference>
<dbReference type="AlphaFoldDB" id="A0A453GEQ8"/>
<organism evidence="1 2">
    <name type="scientific">Aegilops tauschii subsp. strangulata</name>
    <name type="common">Goatgrass</name>
    <dbReference type="NCBI Taxonomy" id="200361"/>
    <lineage>
        <taxon>Eukaryota</taxon>
        <taxon>Viridiplantae</taxon>
        <taxon>Streptophyta</taxon>
        <taxon>Embryophyta</taxon>
        <taxon>Tracheophyta</taxon>
        <taxon>Spermatophyta</taxon>
        <taxon>Magnoliopsida</taxon>
        <taxon>Liliopsida</taxon>
        <taxon>Poales</taxon>
        <taxon>Poaceae</taxon>
        <taxon>BOP clade</taxon>
        <taxon>Pooideae</taxon>
        <taxon>Triticodae</taxon>
        <taxon>Triticeae</taxon>
        <taxon>Triticinae</taxon>
        <taxon>Aegilops</taxon>
    </lineage>
</organism>
<reference evidence="2" key="1">
    <citation type="journal article" date="2014" name="Science">
        <title>Ancient hybridizations among the ancestral genomes of bread wheat.</title>
        <authorList>
            <consortium name="International Wheat Genome Sequencing Consortium,"/>
            <person name="Marcussen T."/>
            <person name="Sandve S.R."/>
            <person name="Heier L."/>
            <person name="Spannagl M."/>
            <person name="Pfeifer M."/>
            <person name="Jakobsen K.S."/>
            <person name="Wulff B.B."/>
            <person name="Steuernagel B."/>
            <person name="Mayer K.F."/>
            <person name="Olsen O.A."/>
        </authorList>
    </citation>
    <scope>NUCLEOTIDE SEQUENCE [LARGE SCALE GENOMIC DNA]</scope>
    <source>
        <strain evidence="2">cv. AL8/78</strain>
    </source>
</reference>